<protein>
    <submittedName>
        <fullName evidence="1">Uncharacterized protein</fullName>
    </submittedName>
</protein>
<dbReference type="RefSeq" id="WP_349053194.1">
    <property type="nucleotide sequence ID" value="NZ_JBBNPS010000001.1"/>
</dbReference>
<dbReference type="EMBL" id="JBBNPS010000001">
    <property type="protein sequence ID" value="MEQ3352766.1"/>
    <property type="molecule type" value="Genomic_DNA"/>
</dbReference>
<proteinExistence type="predicted"/>
<dbReference type="Proteomes" id="UP001481872">
    <property type="component" value="Unassembled WGS sequence"/>
</dbReference>
<accession>A0ABV1J5J2</accession>
<evidence type="ECO:0000313" key="1">
    <source>
        <dbReference type="EMBL" id="MEQ3352766.1"/>
    </source>
</evidence>
<comment type="caution">
    <text evidence="1">The sequence shown here is derived from an EMBL/GenBank/DDBJ whole genome shotgun (WGS) entry which is preliminary data.</text>
</comment>
<evidence type="ECO:0000313" key="2">
    <source>
        <dbReference type="Proteomes" id="UP001481872"/>
    </source>
</evidence>
<keyword evidence="2" id="KW-1185">Reference proteome</keyword>
<sequence>MSNVNEVQVQEVNALSLIESTNLQSIQGSIQKIKQFQTLVQSQFTQNHDFGVIPGTGKPTLLKPGAEKLIMLLGLTSEFEILDSTRDFDTGFFQYQVACRLKKNGEVMTEGFGSCNTRERKYIKQDPYTMDNTVLKMAKKRAMVDAALLVGSLSDVFTQDIEDMDLAGNQASAYQRTYTDRDGTISQAQAKRLYAIAKGDAELCKSVMSKYGYSHSDEIKKTDYEKICQEVEASVTQG</sequence>
<gene>
    <name evidence="1" type="ORF">AAA081_00405</name>
</gene>
<organism evidence="1 2">
    <name type="scientific">Aedoeadaptatus acetigenes</name>
    <dbReference type="NCBI Taxonomy" id="2981723"/>
    <lineage>
        <taxon>Bacteria</taxon>
        <taxon>Bacillati</taxon>
        <taxon>Bacillota</taxon>
        <taxon>Tissierellia</taxon>
        <taxon>Tissierellales</taxon>
        <taxon>Peptoniphilaceae</taxon>
        <taxon>Aedoeadaptatus</taxon>
    </lineage>
</organism>
<name>A0ABV1J5J2_9FIRM</name>
<reference evidence="1 2" key="1">
    <citation type="submission" date="2024-04" db="EMBL/GenBank/DDBJ databases">
        <title>Human intestinal bacterial collection.</title>
        <authorList>
            <person name="Pauvert C."/>
            <person name="Hitch T.C.A."/>
            <person name="Clavel T."/>
        </authorList>
    </citation>
    <scope>NUCLEOTIDE SEQUENCE [LARGE SCALE GENOMIC DNA]</scope>
    <source>
        <strain evidence="1 2">CLA-SR-H026</strain>
    </source>
</reference>